<feature type="domain" description="Brix" evidence="6">
    <location>
        <begin position="28"/>
        <end position="255"/>
    </location>
</feature>
<evidence type="ECO:0000256" key="1">
    <source>
        <dbReference type="ARBA" id="ARBA00004604"/>
    </source>
</evidence>
<evidence type="ECO:0000256" key="3">
    <source>
        <dbReference type="ARBA" id="ARBA00023242"/>
    </source>
</evidence>
<name>A0A9W7ZF88_9FUNG</name>
<accession>A0A9W7ZF88</accession>
<keyword evidence="8" id="KW-1185">Reference proteome</keyword>
<protein>
    <recommendedName>
        <fullName evidence="4">Ribosome production factor 2 homolog</fullName>
    </recommendedName>
    <alternativeName>
        <fullName evidence="4">Ribosome biogenesis protein RPF2 homolog</fullName>
    </alternativeName>
</protein>
<dbReference type="OrthoDB" id="407658at2759"/>
<dbReference type="PROSITE" id="PS50833">
    <property type="entry name" value="BRIX"/>
    <property type="match status" value="1"/>
</dbReference>
<dbReference type="Pfam" id="PF04427">
    <property type="entry name" value="Brix"/>
    <property type="match status" value="1"/>
</dbReference>
<keyword evidence="3 4" id="KW-0539">Nucleus</keyword>
<evidence type="ECO:0000256" key="2">
    <source>
        <dbReference type="ARBA" id="ARBA00010782"/>
    </source>
</evidence>
<dbReference type="PANTHER" id="PTHR12728:SF0">
    <property type="entry name" value="RIBOSOME PRODUCTION FACTOR 2 HOMOLOG"/>
    <property type="match status" value="1"/>
</dbReference>
<dbReference type="SMART" id="SM00879">
    <property type="entry name" value="Brix"/>
    <property type="match status" value="1"/>
</dbReference>
<dbReference type="Proteomes" id="UP001150569">
    <property type="component" value="Unassembled WGS sequence"/>
</dbReference>
<dbReference type="GO" id="GO:0005730">
    <property type="term" value="C:nucleolus"/>
    <property type="evidence" value="ECO:0007669"/>
    <property type="project" value="UniProtKB-SubCell"/>
</dbReference>
<dbReference type="EMBL" id="JANBPT010001975">
    <property type="protein sequence ID" value="KAJ1904272.1"/>
    <property type="molecule type" value="Genomic_DNA"/>
</dbReference>
<feature type="region of interest" description="Disordered" evidence="5">
    <location>
        <begin position="305"/>
        <end position="324"/>
    </location>
</feature>
<dbReference type="AlphaFoldDB" id="A0A9W7ZF88"/>
<dbReference type="GO" id="GO:0000027">
    <property type="term" value="P:ribosomal large subunit assembly"/>
    <property type="evidence" value="ECO:0007669"/>
    <property type="project" value="InterPro"/>
</dbReference>
<evidence type="ECO:0000256" key="5">
    <source>
        <dbReference type="SAM" id="MobiDB-lite"/>
    </source>
</evidence>
<evidence type="ECO:0000313" key="7">
    <source>
        <dbReference type="EMBL" id="KAJ1904272.1"/>
    </source>
</evidence>
<proteinExistence type="inferred from homology"/>
<dbReference type="InterPro" id="IPR007109">
    <property type="entry name" value="Brix"/>
</dbReference>
<comment type="caution">
    <text evidence="7">The sequence shown here is derived from an EMBL/GenBank/DDBJ whole genome shotgun (WGS) entry which is preliminary data.</text>
</comment>
<evidence type="ECO:0000256" key="4">
    <source>
        <dbReference type="RuleBase" id="RU367086"/>
    </source>
</evidence>
<evidence type="ECO:0000259" key="6">
    <source>
        <dbReference type="PROSITE" id="PS50833"/>
    </source>
</evidence>
<comment type="subcellular location">
    <subcellularLocation>
        <location evidence="1 4">Nucleus</location>
        <location evidence="1 4">Nucleolus</location>
    </subcellularLocation>
</comment>
<comment type="similarity">
    <text evidence="2 4">Belongs to the RPF2 family.</text>
</comment>
<dbReference type="InterPro" id="IPR039770">
    <property type="entry name" value="Rpf2"/>
</dbReference>
<evidence type="ECO:0000313" key="8">
    <source>
        <dbReference type="Proteomes" id="UP001150569"/>
    </source>
</evidence>
<gene>
    <name evidence="7" type="primary">RPF2_2</name>
    <name evidence="7" type="ORF">IWQ60_012472</name>
</gene>
<dbReference type="GO" id="GO:0019843">
    <property type="term" value="F:rRNA binding"/>
    <property type="evidence" value="ECO:0007669"/>
    <property type="project" value="UniProtKB-UniRule"/>
</dbReference>
<dbReference type="PANTHER" id="PTHR12728">
    <property type="entry name" value="BRIX DOMAIN CONTAINING PROTEIN"/>
    <property type="match status" value="1"/>
</dbReference>
<dbReference type="GO" id="GO:0000463">
    <property type="term" value="P:maturation of LSU-rRNA from tricistronic rRNA transcript (SSU-rRNA, 5.8S rRNA, LSU-rRNA)"/>
    <property type="evidence" value="ECO:0007669"/>
    <property type="project" value="TreeGrafter"/>
</dbReference>
<reference evidence="7" key="1">
    <citation type="submission" date="2022-07" db="EMBL/GenBank/DDBJ databases">
        <title>Phylogenomic reconstructions and comparative analyses of Kickxellomycotina fungi.</title>
        <authorList>
            <person name="Reynolds N.K."/>
            <person name="Stajich J.E."/>
            <person name="Barry K."/>
            <person name="Grigoriev I.V."/>
            <person name="Crous P."/>
            <person name="Smith M.E."/>
        </authorList>
    </citation>
    <scope>NUCLEOTIDE SEQUENCE</scope>
    <source>
        <strain evidence="7">RSA 861</strain>
    </source>
</reference>
<organism evidence="7 8">
    <name type="scientific">Tieghemiomyces parasiticus</name>
    <dbReference type="NCBI Taxonomy" id="78921"/>
    <lineage>
        <taxon>Eukaryota</taxon>
        <taxon>Fungi</taxon>
        <taxon>Fungi incertae sedis</taxon>
        <taxon>Zoopagomycota</taxon>
        <taxon>Kickxellomycotina</taxon>
        <taxon>Dimargaritomycetes</taxon>
        <taxon>Dimargaritales</taxon>
        <taxon>Dimargaritaceae</taxon>
        <taxon>Tieghemiomyces</taxon>
    </lineage>
</organism>
<sequence length="324" mass="36818">MLRVIKPKNARSKRFLENREPKVNENPKQALFIRGSSTSEIIKDALQAMYDLRKPNAVHFTRKNEVHPFDDETKLEFFLRKNDTAHFMLGNHSKKRPHNLTIGRAFDHQIMDMIELGIEYAVPSYVFDSVKMAVGARPLFLFQGEAFEYRDEYRKLKSLLVDFFHGTIADGVDLEGIQHLISVTAGPISEDSNAMVTDGGASKSATSTAGTGLIFFRVFTIELKKSGTKTPRVETKEMGPALNLRIRRTKFADDKTMYEATRVPAENRNVNVKNVSRDVFGDKYGRIHLGDQKLDSIQTRKMKALKLTRSDKKRSQGTAEETDE</sequence>